<protein>
    <submittedName>
        <fullName evidence="1">Uncharacterized protein</fullName>
    </submittedName>
</protein>
<gene>
    <name evidence="1" type="ORF">J2X07_003175</name>
</gene>
<dbReference type="Proteomes" id="UP001258181">
    <property type="component" value="Unassembled WGS sequence"/>
</dbReference>
<sequence>METPFNENPISIYEEAQIELIKKWKNEEPSVINQAFGNAIKPIAWVVEKVIPEKSIQGLLAGANEVGRLSRFK</sequence>
<accession>A0ABU1U410</accession>
<keyword evidence="2" id="KW-1185">Reference proteome</keyword>
<comment type="caution">
    <text evidence="1">The sequence shown here is derived from an EMBL/GenBank/DDBJ whole genome shotgun (WGS) entry which is preliminary data.</text>
</comment>
<organism evidence="1 2">
    <name type="scientific">Fictibacillus barbaricus</name>
    <dbReference type="NCBI Taxonomy" id="182136"/>
    <lineage>
        <taxon>Bacteria</taxon>
        <taxon>Bacillati</taxon>
        <taxon>Bacillota</taxon>
        <taxon>Bacilli</taxon>
        <taxon>Bacillales</taxon>
        <taxon>Fictibacillaceae</taxon>
        <taxon>Fictibacillus</taxon>
    </lineage>
</organism>
<reference evidence="1 2" key="1">
    <citation type="submission" date="2023-07" db="EMBL/GenBank/DDBJ databases">
        <title>Sorghum-associated microbial communities from plants grown in Nebraska, USA.</title>
        <authorList>
            <person name="Schachtman D."/>
        </authorList>
    </citation>
    <scope>NUCLEOTIDE SEQUENCE [LARGE SCALE GENOMIC DNA]</scope>
    <source>
        <strain evidence="1 2">BE211</strain>
    </source>
</reference>
<dbReference type="EMBL" id="JAVDWA010000006">
    <property type="protein sequence ID" value="MDR7074180.1"/>
    <property type="molecule type" value="Genomic_DNA"/>
</dbReference>
<evidence type="ECO:0000313" key="2">
    <source>
        <dbReference type="Proteomes" id="UP001258181"/>
    </source>
</evidence>
<dbReference type="RefSeq" id="WP_310260701.1">
    <property type="nucleotide sequence ID" value="NZ_JAVDWA010000006.1"/>
</dbReference>
<evidence type="ECO:0000313" key="1">
    <source>
        <dbReference type="EMBL" id="MDR7074180.1"/>
    </source>
</evidence>
<proteinExistence type="predicted"/>
<name>A0ABU1U410_9BACL</name>